<keyword evidence="3" id="KW-1185">Reference proteome</keyword>
<evidence type="ECO:0000313" key="3">
    <source>
        <dbReference type="Proteomes" id="UP001597112"/>
    </source>
</evidence>
<dbReference type="RefSeq" id="WP_377583568.1">
    <property type="nucleotide sequence ID" value="NZ_JBHTKA010000008.1"/>
</dbReference>
<sequence length="337" mass="38745">MKRSLLAAVLLILLAAGCTKDEQDECVFKPETSGNKVTITLEQLQDSVVNIKSKDELVALFTRQPLIRDYMFRRTEYPGDSVFLDELYSRFNNPHFDTLLLETKRVFGDGAALKAEFEAAFSNVKYYYPDFTPPRIQTIITGLDTDMFVTDSLIIVSLDFYLGRGAKYRPKNVYNYILRKYDPDDIVPSAMLIYGIDGRFNKTEMNDKTVLADMVAYGKAFYFAKHMLPCTPDSTLIWYTPDEIKGSRANEDLIWARFIESNVLFATSHVVKKDYLGERPVTIQVGEKCPGRIGQWVGWRIVNKYMESHPDITLPQLMNSANAQQLFKESHYKPERR</sequence>
<keyword evidence="1" id="KW-0732">Signal</keyword>
<protein>
    <submittedName>
        <fullName evidence="2">Gliding motility lipoprotein GldB</fullName>
    </submittedName>
</protein>
<dbReference type="Proteomes" id="UP001597112">
    <property type="component" value="Unassembled WGS sequence"/>
</dbReference>
<dbReference type="InterPro" id="IPR019853">
    <property type="entry name" value="GldB-like"/>
</dbReference>
<gene>
    <name evidence="2" type="ORF">ACFQ21_24230</name>
</gene>
<dbReference type="EMBL" id="JBHTKA010000008">
    <property type="protein sequence ID" value="MFD1002454.1"/>
    <property type="molecule type" value="Genomic_DNA"/>
</dbReference>
<evidence type="ECO:0000313" key="2">
    <source>
        <dbReference type="EMBL" id="MFD1002454.1"/>
    </source>
</evidence>
<comment type="caution">
    <text evidence="2">The sequence shown here is derived from an EMBL/GenBank/DDBJ whole genome shotgun (WGS) entry which is preliminary data.</text>
</comment>
<accession>A0ABW3K845</accession>
<keyword evidence="2" id="KW-0449">Lipoprotein</keyword>
<organism evidence="2 3">
    <name type="scientific">Ohtaekwangia kribbensis</name>
    <dbReference type="NCBI Taxonomy" id="688913"/>
    <lineage>
        <taxon>Bacteria</taxon>
        <taxon>Pseudomonadati</taxon>
        <taxon>Bacteroidota</taxon>
        <taxon>Cytophagia</taxon>
        <taxon>Cytophagales</taxon>
        <taxon>Fulvivirgaceae</taxon>
        <taxon>Ohtaekwangia</taxon>
    </lineage>
</organism>
<proteinExistence type="predicted"/>
<name>A0ABW3K845_9BACT</name>
<reference evidence="3" key="1">
    <citation type="journal article" date="2019" name="Int. J. Syst. Evol. Microbiol.">
        <title>The Global Catalogue of Microorganisms (GCM) 10K type strain sequencing project: providing services to taxonomists for standard genome sequencing and annotation.</title>
        <authorList>
            <consortium name="The Broad Institute Genomics Platform"/>
            <consortium name="The Broad Institute Genome Sequencing Center for Infectious Disease"/>
            <person name="Wu L."/>
            <person name="Ma J."/>
        </authorList>
    </citation>
    <scope>NUCLEOTIDE SEQUENCE [LARGE SCALE GENOMIC DNA]</scope>
    <source>
        <strain evidence="3">CCUG 58938</strain>
    </source>
</reference>
<feature type="signal peptide" evidence="1">
    <location>
        <begin position="1"/>
        <end position="20"/>
    </location>
</feature>
<evidence type="ECO:0000256" key="1">
    <source>
        <dbReference type="SAM" id="SignalP"/>
    </source>
</evidence>
<dbReference type="PROSITE" id="PS51257">
    <property type="entry name" value="PROKAR_LIPOPROTEIN"/>
    <property type="match status" value="1"/>
</dbReference>
<dbReference type="Pfam" id="PF25594">
    <property type="entry name" value="GldB_lipo"/>
    <property type="match status" value="1"/>
</dbReference>
<feature type="chain" id="PRO_5045497348" evidence="1">
    <location>
        <begin position="21"/>
        <end position="337"/>
    </location>
</feature>